<keyword evidence="6" id="KW-0949">S-adenosyl-L-methionine</keyword>
<keyword evidence="5 8" id="KW-0808">Transferase</keyword>
<dbReference type="Proteomes" id="UP000193685">
    <property type="component" value="Unassembled WGS sequence"/>
</dbReference>
<dbReference type="RefSeq" id="XP_040722462.1">
    <property type="nucleotide sequence ID" value="XM_040870757.1"/>
</dbReference>
<evidence type="ECO:0000313" key="11">
    <source>
        <dbReference type="Proteomes" id="UP000193685"/>
    </source>
</evidence>
<comment type="subunit">
    <text evidence="2 8">Monomer.</text>
</comment>
<dbReference type="InterPro" id="IPR029063">
    <property type="entry name" value="SAM-dependent_MTases_sf"/>
</dbReference>
<gene>
    <name evidence="10" type="ORF">BCR37DRAFT_389627</name>
</gene>
<dbReference type="AlphaFoldDB" id="A0A1Y2EX30"/>
<dbReference type="STRING" id="56484.A0A1Y2EX30"/>
<evidence type="ECO:0000256" key="4">
    <source>
        <dbReference type="ARBA" id="ARBA00022603"/>
    </source>
</evidence>
<name>A0A1Y2EX30_PROLT</name>
<comment type="subcellular location">
    <subcellularLocation>
        <location evidence="8">Cytoplasm</location>
    </subcellularLocation>
    <subcellularLocation>
        <location evidence="8">Nucleus</location>
    </subcellularLocation>
</comment>
<dbReference type="InterPro" id="IPR051038">
    <property type="entry name" value="RMT2/GAMT_Mtase"/>
</dbReference>
<dbReference type="GO" id="GO:0005634">
    <property type="term" value="C:nucleus"/>
    <property type="evidence" value="ECO:0007669"/>
    <property type="project" value="UniProtKB-SubCell"/>
</dbReference>
<dbReference type="GO" id="GO:0019702">
    <property type="term" value="F:protein arginine N5-methyltransferase activity"/>
    <property type="evidence" value="ECO:0007669"/>
    <property type="project" value="TreeGrafter"/>
</dbReference>
<dbReference type="GO" id="GO:0032259">
    <property type="term" value="P:methylation"/>
    <property type="evidence" value="ECO:0007669"/>
    <property type="project" value="UniProtKB-KW"/>
</dbReference>
<evidence type="ECO:0000256" key="8">
    <source>
        <dbReference type="PIRNR" id="PIRNR038148"/>
    </source>
</evidence>
<dbReference type="EMBL" id="MCFI01000025">
    <property type="protein sequence ID" value="ORY75814.1"/>
    <property type="molecule type" value="Genomic_DNA"/>
</dbReference>
<sequence length="352" mass="39835">MEDIQEAVRNPQQVALDTELHEACTALDLEKVKQLSKNGADLGCQDDATGNGPLHDLVNGASLDTQERALMLLQFLLSNGAVWNQTNRAYETAGCLARKAHLTLLYDHLVSAGVRAELLLTALDKARGVHNAVERNASFLNGHVVYTNPTETSTTLLDEEKNAIMMTWEDEIMKRSAKIVSGPGKAVLNIGFGLGLVDDAIQLEKPERHVIIEAHPDVLREMRRRGWYERPGVEILEGRWQDLVDDLADRETFDGIMYDPFEFWEDMYAFFDAVVALLKPDGTFCFFHGLGADNETFYEVYSQILEIELRDFGLSTSFEELPIATVDAEWEGTKRRYWALERYRLPTCRFLT</sequence>
<evidence type="ECO:0000256" key="3">
    <source>
        <dbReference type="ARBA" id="ARBA00022490"/>
    </source>
</evidence>
<dbReference type="SUPFAM" id="SSF48403">
    <property type="entry name" value="Ankyrin repeat"/>
    <property type="match status" value="1"/>
</dbReference>
<dbReference type="PROSITE" id="PS51559">
    <property type="entry name" value="SAM_RMT2"/>
    <property type="match status" value="1"/>
</dbReference>
<comment type="caution">
    <text evidence="10">The sequence shown here is derived from an EMBL/GenBank/DDBJ whole genome shotgun (WGS) entry which is preliminary data.</text>
</comment>
<keyword evidence="3 8" id="KW-0963">Cytoplasm</keyword>
<evidence type="ECO:0000256" key="5">
    <source>
        <dbReference type="ARBA" id="ARBA00022679"/>
    </source>
</evidence>
<proteinExistence type="inferred from homology"/>
<reference evidence="10 11" key="1">
    <citation type="submission" date="2016-07" db="EMBL/GenBank/DDBJ databases">
        <title>Pervasive Adenine N6-methylation of Active Genes in Fungi.</title>
        <authorList>
            <consortium name="DOE Joint Genome Institute"/>
            <person name="Mondo S.J."/>
            <person name="Dannebaum R.O."/>
            <person name="Kuo R.C."/>
            <person name="Labutti K."/>
            <person name="Haridas S."/>
            <person name="Kuo A."/>
            <person name="Salamov A."/>
            <person name="Ahrendt S.R."/>
            <person name="Lipzen A."/>
            <person name="Sullivan W."/>
            <person name="Andreopoulos W.B."/>
            <person name="Clum A."/>
            <person name="Lindquist E."/>
            <person name="Daum C."/>
            <person name="Ramamoorthy G.K."/>
            <person name="Gryganskyi A."/>
            <person name="Culley D."/>
            <person name="Magnuson J.K."/>
            <person name="James T.Y."/>
            <person name="O'Malley M.A."/>
            <person name="Stajich J.E."/>
            <person name="Spatafora J.W."/>
            <person name="Visel A."/>
            <person name="Grigoriev I.V."/>
        </authorList>
    </citation>
    <scope>NUCLEOTIDE SEQUENCE [LARGE SCALE GENOMIC DNA]</scope>
    <source>
        <strain evidence="10 11">12-1054</strain>
    </source>
</reference>
<dbReference type="Gene3D" id="3.40.50.150">
    <property type="entry name" value="Vaccinia Virus protein VP39"/>
    <property type="match status" value="1"/>
</dbReference>
<feature type="domain" description="RMT2" evidence="9">
    <location>
        <begin position="130"/>
        <end position="352"/>
    </location>
</feature>
<dbReference type="OMA" id="YWVVDNY"/>
<dbReference type="EC" id="2.1.1.-" evidence="8"/>
<dbReference type="GO" id="GO:0005737">
    <property type="term" value="C:cytoplasm"/>
    <property type="evidence" value="ECO:0007669"/>
    <property type="project" value="UniProtKB-SubCell"/>
</dbReference>
<dbReference type="Gene3D" id="1.25.40.20">
    <property type="entry name" value="Ankyrin repeat-containing domain"/>
    <property type="match status" value="1"/>
</dbReference>
<dbReference type="SUPFAM" id="SSF53335">
    <property type="entry name" value="S-adenosyl-L-methionine-dependent methyltransferases"/>
    <property type="match status" value="1"/>
</dbReference>
<dbReference type="OrthoDB" id="19014at2759"/>
<dbReference type="CDD" id="cd02440">
    <property type="entry name" value="AdoMet_MTases"/>
    <property type="match status" value="1"/>
</dbReference>
<dbReference type="InterPro" id="IPR013216">
    <property type="entry name" value="Methyltransf_11"/>
</dbReference>
<keyword evidence="11" id="KW-1185">Reference proteome</keyword>
<dbReference type="InterPro" id="IPR036770">
    <property type="entry name" value="Ankyrin_rpt-contain_sf"/>
</dbReference>
<evidence type="ECO:0000259" key="9">
    <source>
        <dbReference type="PROSITE" id="PS51559"/>
    </source>
</evidence>
<evidence type="ECO:0000256" key="1">
    <source>
        <dbReference type="ARBA" id="ARBA00002207"/>
    </source>
</evidence>
<dbReference type="Pfam" id="PF08241">
    <property type="entry name" value="Methyltransf_11"/>
    <property type="match status" value="1"/>
</dbReference>
<organism evidence="10 11">
    <name type="scientific">Protomyces lactucae-debilis</name>
    <dbReference type="NCBI Taxonomy" id="2754530"/>
    <lineage>
        <taxon>Eukaryota</taxon>
        <taxon>Fungi</taxon>
        <taxon>Dikarya</taxon>
        <taxon>Ascomycota</taxon>
        <taxon>Taphrinomycotina</taxon>
        <taxon>Taphrinomycetes</taxon>
        <taxon>Taphrinales</taxon>
        <taxon>Protomycetaceae</taxon>
        <taxon>Protomyces</taxon>
    </lineage>
</organism>
<dbReference type="PANTHER" id="PTHR32379">
    <property type="entry name" value="GUANIDINOACETATE N-METHYLTRANSFERASE"/>
    <property type="match status" value="1"/>
</dbReference>
<dbReference type="InterPro" id="IPR017408">
    <property type="entry name" value="Arginine_N-MeTrfase_2"/>
</dbReference>
<evidence type="ECO:0000256" key="2">
    <source>
        <dbReference type="ARBA" id="ARBA00011245"/>
    </source>
</evidence>
<comment type="function">
    <text evidence="1 8">S-adenosyl-L-methionine-dependent protein-arginine N-methyltransferase that methylates the delta-nitrogen atom of arginine residues to form N5-methylarginine (type IV) in target proteins. Monomethylates ribosomal protein L12.</text>
</comment>
<comment type="similarity">
    <text evidence="8">Belongs to the class I-like SAM-binding methyltransferase superfamily. RMT2 methyltransferase family.</text>
</comment>
<keyword evidence="4 8" id="KW-0489">Methyltransferase</keyword>
<evidence type="ECO:0000256" key="7">
    <source>
        <dbReference type="ARBA" id="ARBA00023242"/>
    </source>
</evidence>
<dbReference type="InterPro" id="IPR026480">
    <property type="entry name" value="RMT2_dom"/>
</dbReference>
<dbReference type="GeneID" id="63787356"/>
<protein>
    <recommendedName>
        <fullName evidence="8">Arginine N-methyltransferase 2</fullName>
        <ecNumber evidence="8">2.1.1.-</ecNumber>
    </recommendedName>
</protein>
<evidence type="ECO:0000256" key="6">
    <source>
        <dbReference type="ARBA" id="ARBA00022691"/>
    </source>
</evidence>
<dbReference type="PANTHER" id="PTHR32379:SF1">
    <property type="entry name" value="GUANIDINOACETATE N-METHYLTRANSFERASE"/>
    <property type="match status" value="1"/>
</dbReference>
<dbReference type="PIRSF" id="PIRSF038148">
    <property type="entry name" value="Arginine_N-mtfrase-2"/>
    <property type="match status" value="1"/>
</dbReference>
<keyword evidence="7 8" id="KW-0539">Nucleus</keyword>
<accession>A0A1Y2EX30</accession>
<evidence type="ECO:0000313" key="10">
    <source>
        <dbReference type="EMBL" id="ORY75814.1"/>
    </source>
</evidence>